<dbReference type="RefSeq" id="WP_073195129.1">
    <property type="nucleotide sequence ID" value="NZ_FQXO01000010.1"/>
</dbReference>
<accession>A0A1M5S7E4</accession>
<evidence type="ECO:0000256" key="1">
    <source>
        <dbReference type="SAM" id="Phobius"/>
    </source>
</evidence>
<gene>
    <name evidence="2" type="ORF">SAMN02745135_00490</name>
</gene>
<keyword evidence="1" id="KW-0472">Membrane</keyword>
<dbReference type="AlphaFoldDB" id="A0A1M5S7E4"/>
<dbReference type="EMBL" id="FQXO01000010">
    <property type="protein sequence ID" value="SHH34411.1"/>
    <property type="molecule type" value="Genomic_DNA"/>
</dbReference>
<reference evidence="3" key="1">
    <citation type="submission" date="2016-11" db="EMBL/GenBank/DDBJ databases">
        <authorList>
            <person name="Varghese N."/>
            <person name="Submissions S."/>
        </authorList>
    </citation>
    <scope>NUCLEOTIDE SEQUENCE [LARGE SCALE GENOMIC DNA]</scope>
    <source>
        <strain evidence="3">DSM 13643</strain>
    </source>
</reference>
<evidence type="ECO:0000313" key="3">
    <source>
        <dbReference type="Proteomes" id="UP000183967"/>
    </source>
</evidence>
<dbReference type="InterPro" id="IPR006059">
    <property type="entry name" value="SBP"/>
</dbReference>
<dbReference type="Proteomes" id="UP000183967">
    <property type="component" value="Unassembled WGS sequence"/>
</dbReference>
<organism evidence="2 3">
    <name type="scientific">Caloranaerobacter azorensis DSM 13643</name>
    <dbReference type="NCBI Taxonomy" id="1121264"/>
    <lineage>
        <taxon>Bacteria</taxon>
        <taxon>Bacillati</taxon>
        <taxon>Bacillota</taxon>
        <taxon>Tissierellia</taxon>
        <taxon>Tissierellales</taxon>
        <taxon>Thermohalobacteraceae</taxon>
        <taxon>Caloranaerobacter</taxon>
    </lineage>
</organism>
<dbReference type="Gene3D" id="3.40.190.10">
    <property type="entry name" value="Periplasmic binding protein-like II"/>
    <property type="match status" value="1"/>
</dbReference>
<dbReference type="SUPFAM" id="SSF53850">
    <property type="entry name" value="Periplasmic binding protein-like II"/>
    <property type="match status" value="1"/>
</dbReference>
<keyword evidence="1" id="KW-0812">Transmembrane</keyword>
<keyword evidence="3" id="KW-1185">Reference proteome</keyword>
<keyword evidence="1" id="KW-1133">Transmembrane helix</keyword>
<dbReference type="Pfam" id="PF13416">
    <property type="entry name" value="SBP_bac_8"/>
    <property type="match status" value="1"/>
</dbReference>
<name>A0A1M5S7E4_9FIRM</name>
<proteinExistence type="predicted"/>
<sequence length="460" mass="54876">MYKNVKRLSFVMMIFLIIIGIYINLNKNTGMINFQDDTENEITIIVWNKVLETEIPSFISILDYYIPKFKEENNVEVRYEIVYANTYEDFIKKRNFKLYQKNGPTLIPIVRNGINEKILERYVKSGVALELTDKISYLSKIYDGLKEEKVYYVPIGMSYTAMVLNKNLLDKFVIEEPNFDWTKEDYLNIKEKWLSLEPRHFTKRDYIDIVKGPLYELKLIDDNNKIKLNTLEVKNFIKNARSKIFSDSYILSKDFSYKDYYKIFVEGIVTPEWEKAMRFYKSIERECLVSTLGVNIFETQQISEKIDRENVLILPEVIEGNNNFYTWGFIVNKHGKNVEKGIEFVNGLLNDDIQFLMYNAGALTGNFYPVNKDIQNKIEKLDIKYSYNEKAIKLKMYILDMLRKCNIKPYSFDTVIHQELYDMLHRDLFKFIFADKPYTDEKLSRELQKLEHKYNMWLNE</sequence>
<evidence type="ECO:0000313" key="2">
    <source>
        <dbReference type="EMBL" id="SHH34411.1"/>
    </source>
</evidence>
<dbReference type="OrthoDB" id="1954055at2"/>
<protein>
    <submittedName>
        <fullName evidence="2">ABC-type glycerol-3-phosphate transport system, substrate-binding protein</fullName>
    </submittedName>
</protein>
<feature type="transmembrane region" description="Helical" evidence="1">
    <location>
        <begin position="7"/>
        <end position="25"/>
    </location>
</feature>